<reference evidence="3 5" key="1">
    <citation type="submission" date="2016-11" db="EMBL/GenBank/DDBJ databases">
        <authorList>
            <person name="Jaros S."/>
            <person name="Januszkiewicz K."/>
            <person name="Wedrychowicz H."/>
        </authorList>
    </citation>
    <scope>NUCLEOTIDE SEQUENCE [LARGE SCALE GENOMIC DNA]</scope>
    <source>
        <strain evidence="3">NVI 5450</strain>
    </source>
</reference>
<dbReference type="Proteomes" id="UP000183794">
    <property type="component" value="Unassembled WGS sequence"/>
</dbReference>
<dbReference type="SUPFAM" id="SSF55729">
    <property type="entry name" value="Acyl-CoA N-acyltransferases (Nat)"/>
    <property type="match status" value="1"/>
</dbReference>
<evidence type="ECO:0000313" key="2">
    <source>
        <dbReference type="EMBL" id="SGY97652.1"/>
    </source>
</evidence>
<dbReference type="Pfam" id="PF13673">
    <property type="entry name" value="Acetyltransf_10"/>
    <property type="match status" value="1"/>
</dbReference>
<gene>
    <name evidence="2" type="ORF">MT2528_3457</name>
    <name evidence="3" type="ORF">NVI5450_3652</name>
</gene>
<dbReference type="GO" id="GO:0016747">
    <property type="term" value="F:acyltransferase activity, transferring groups other than amino-acyl groups"/>
    <property type="evidence" value="ECO:0007669"/>
    <property type="project" value="InterPro"/>
</dbReference>
<dbReference type="PANTHER" id="PTHR43451">
    <property type="entry name" value="ACETYLTRANSFERASE (GNAT) FAMILY PROTEIN"/>
    <property type="match status" value="1"/>
</dbReference>
<keyword evidence="3" id="KW-0808">Transferase</keyword>
<evidence type="ECO:0000313" key="5">
    <source>
        <dbReference type="Proteomes" id="UP000183794"/>
    </source>
</evidence>
<protein>
    <submittedName>
        <fullName evidence="3">Acetyltransferase, GNAT family</fullName>
    </submittedName>
</protein>
<dbReference type="Gene3D" id="3.40.630.30">
    <property type="match status" value="1"/>
</dbReference>
<dbReference type="RefSeq" id="WP_045110664.1">
    <property type="nucleotide sequence ID" value="NZ_CAWQZC010000034.1"/>
</dbReference>
<dbReference type="CDD" id="cd04301">
    <property type="entry name" value="NAT_SF"/>
    <property type="match status" value="1"/>
</dbReference>
<dbReference type="PROSITE" id="PS51186">
    <property type="entry name" value="GNAT"/>
    <property type="match status" value="1"/>
</dbReference>
<dbReference type="EMBL" id="FPLD01000102">
    <property type="protein sequence ID" value="SGZ11157.1"/>
    <property type="molecule type" value="Genomic_DNA"/>
</dbReference>
<proteinExistence type="predicted"/>
<dbReference type="AlphaFoldDB" id="A0A090IHF4"/>
<feature type="domain" description="N-acetyltransferase" evidence="1">
    <location>
        <begin position="1"/>
        <end position="152"/>
    </location>
</feature>
<evidence type="ECO:0000313" key="4">
    <source>
        <dbReference type="Proteomes" id="UP000182660"/>
    </source>
</evidence>
<dbReference type="InterPro" id="IPR052564">
    <property type="entry name" value="N-acetyltrans/Recomb-assoc"/>
</dbReference>
<dbReference type="KEGG" id="mvs:MVIS_2496"/>
<dbReference type="InterPro" id="IPR000182">
    <property type="entry name" value="GNAT_dom"/>
</dbReference>
<keyword evidence="4" id="KW-1185">Reference proteome</keyword>
<dbReference type="EMBL" id="FPLJ01000077">
    <property type="protein sequence ID" value="SGY97652.1"/>
    <property type="molecule type" value="Genomic_DNA"/>
</dbReference>
<sequence>MIIRKANLDDVNEISQLIALLVVKYILPTCSKEGGLLILNSMAPNCISNYLDAGYVYHVAELNGELIGVVGMKENTHLYHLFVADSQQGKGLSRTLWELARDVCLANGNEGKFTVNSALNAADVYLKFGFVPVSGVRERAGIKDMPMELTLYY</sequence>
<dbReference type="HOGENOM" id="CLU_120448_2_0_6"/>
<dbReference type="STRING" id="80854.MVIS_2496"/>
<dbReference type="Proteomes" id="UP000182660">
    <property type="component" value="Unassembled WGS sequence"/>
</dbReference>
<evidence type="ECO:0000259" key="1">
    <source>
        <dbReference type="PROSITE" id="PS51186"/>
    </source>
</evidence>
<reference evidence="2 4" key="2">
    <citation type="submission" date="2016-11" db="EMBL/GenBank/DDBJ databases">
        <authorList>
            <person name="Klemetsen T."/>
        </authorList>
    </citation>
    <scope>NUCLEOTIDE SEQUENCE [LARGE SCALE GENOMIC DNA]</scope>
    <source>
        <strain evidence="2">MT 2528</strain>
    </source>
</reference>
<dbReference type="PANTHER" id="PTHR43451:SF1">
    <property type="entry name" value="ACETYLTRANSFERASE"/>
    <property type="match status" value="1"/>
</dbReference>
<name>A0A090IHF4_9GAMM</name>
<evidence type="ECO:0000313" key="3">
    <source>
        <dbReference type="EMBL" id="SGZ11157.1"/>
    </source>
</evidence>
<dbReference type="GeneID" id="61297282"/>
<dbReference type="InterPro" id="IPR016181">
    <property type="entry name" value="Acyl_CoA_acyltransferase"/>
</dbReference>
<accession>A0A090IHF4</accession>
<dbReference type="OrthoDB" id="9789605at2"/>
<dbReference type="PATRIC" id="fig|80854.5.peg.2656"/>
<organism evidence="3 5">
    <name type="scientific">Moritella viscosa</name>
    <dbReference type="NCBI Taxonomy" id="80854"/>
    <lineage>
        <taxon>Bacteria</taxon>
        <taxon>Pseudomonadati</taxon>
        <taxon>Pseudomonadota</taxon>
        <taxon>Gammaproteobacteria</taxon>
        <taxon>Alteromonadales</taxon>
        <taxon>Moritellaceae</taxon>
        <taxon>Moritella</taxon>
    </lineage>
</organism>